<evidence type="ECO:0000259" key="5">
    <source>
        <dbReference type="SMART" id="SM00645"/>
    </source>
</evidence>
<dbReference type="GeneTree" id="ENSGT00940000153321"/>
<dbReference type="PANTHER" id="PTHR12411">
    <property type="entry name" value="CYSTEINE PROTEASE FAMILY C1-RELATED"/>
    <property type="match status" value="1"/>
</dbReference>
<feature type="region of interest" description="Disordered" evidence="3">
    <location>
        <begin position="141"/>
        <end position="161"/>
    </location>
</feature>
<dbReference type="Gene3D" id="2.40.50.170">
    <property type="entry name" value="Cysteine proteinases. Chain C"/>
    <property type="match status" value="1"/>
</dbReference>
<dbReference type="CDD" id="cd02248">
    <property type="entry name" value="Peptidase_C1A"/>
    <property type="match status" value="1"/>
</dbReference>
<dbReference type="Pfam" id="PF00112">
    <property type="entry name" value="Peptidase_C1"/>
    <property type="match status" value="1"/>
</dbReference>
<dbReference type="Gene3D" id="1.10.287.2250">
    <property type="match status" value="1"/>
</dbReference>
<dbReference type="SMART" id="SM00645">
    <property type="entry name" value="Pept_C1"/>
    <property type="match status" value="1"/>
</dbReference>
<comment type="similarity">
    <text evidence="1">Belongs to the peptidase C1 family.</text>
</comment>
<dbReference type="GO" id="GO:0008234">
    <property type="term" value="F:cysteine-type peptidase activity"/>
    <property type="evidence" value="ECO:0007669"/>
    <property type="project" value="InterPro"/>
</dbReference>
<dbReference type="InParanoid" id="G3VJ29"/>
<dbReference type="GO" id="GO:0006508">
    <property type="term" value="P:proteolysis"/>
    <property type="evidence" value="ECO:0007669"/>
    <property type="project" value="InterPro"/>
</dbReference>
<dbReference type="Gene3D" id="3.90.70.10">
    <property type="entry name" value="Cysteine proteinases"/>
    <property type="match status" value="1"/>
</dbReference>
<evidence type="ECO:0000313" key="7">
    <source>
        <dbReference type="Ensembl" id="ENSSHAP00000003184.2"/>
    </source>
</evidence>
<dbReference type="InterPro" id="IPR013201">
    <property type="entry name" value="Prot_inhib_I29"/>
</dbReference>
<evidence type="ECO:0000259" key="6">
    <source>
        <dbReference type="SMART" id="SM00848"/>
    </source>
</evidence>
<accession>G3VJ29</accession>
<keyword evidence="2" id="KW-1015">Disulfide bond</keyword>
<dbReference type="SMART" id="SM00848">
    <property type="entry name" value="Inhibitor_I29"/>
    <property type="match status" value="1"/>
</dbReference>
<organism evidence="7 8">
    <name type="scientific">Sarcophilus harrisii</name>
    <name type="common">Tasmanian devil</name>
    <name type="synonym">Sarcophilus laniarius</name>
    <dbReference type="NCBI Taxonomy" id="9305"/>
    <lineage>
        <taxon>Eukaryota</taxon>
        <taxon>Metazoa</taxon>
        <taxon>Chordata</taxon>
        <taxon>Craniata</taxon>
        <taxon>Vertebrata</taxon>
        <taxon>Euteleostomi</taxon>
        <taxon>Mammalia</taxon>
        <taxon>Metatheria</taxon>
        <taxon>Dasyuromorphia</taxon>
        <taxon>Dasyuridae</taxon>
        <taxon>Sarcophilus</taxon>
    </lineage>
</organism>
<evidence type="ECO:0000256" key="1">
    <source>
        <dbReference type="ARBA" id="ARBA00008455"/>
    </source>
</evidence>
<evidence type="ECO:0000256" key="2">
    <source>
        <dbReference type="ARBA" id="ARBA00023157"/>
    </source>
</evidence>
<dbReference type="STRING" id="9305.ENSSHAP00000003184"/>
<reference evidence="7" key="2">
    <citation type="submission" date="2025-08" db="UniProtKB">
        <authorList>
            <consortium name="Ensembl"/>
        </authorList>
    </citation>
    <scope>IDENTIFICATION</scope>
</reference>
<dbReference type="InterPro" id="IPR013128">
    <property type="entry name" value="Peptidase_C1A"/>
</dbReference>
<keyword evidence="4" id="KW-0732">Signal</keyword>
<dbReference type="PROSITE" id="PS00639">
    <property type="entry name" value="THIOL_PROTEASE_HIS"/>
    <property type="match status" value="1"/>
</dbReference>
<protein>
    <recommendedName>
        <fullName evidence="9">Cathepsin propeptide inhibitor domain-containing protein</fullName>
    </recommendedName>
</protein>
<dbReference type="SUPFAM" id="SSF54001">
    <property type="entry name" value="Cysteine proteinases"/>
    <property type="match status" value="2"/>
</dbReference>
<dbReference type="AlphaFoldDB" id="G3VJ29"/>
<reference evidence="7" key="3">
    <citation type="submission" date="2025-09" db="UniProtKB">
        <authorList>
            <consortium name="Ensembl"/>
        </authorList>
    </citation>
    <scope>IDENTIFICATION</scope>
</reference>
<feature type="domain" description="Cathepsin propeptide inhibitor" evidence="6">
    <location>
        <begin position="29"/>
        <end position="88"/>
    </location>
</feature>
<keyword evidence="8" id="KW-1185">Reference proteome</keyword>
<dbReference type="Ensembl" id="ENSSHAT00000003220.2">
    <property type="protein sequence ID" value="ENSSHAP00000003184.2"/>
    <property type="gene ID" value="ENSSHAG00000002811.2"/>
</dbReference>
<dbReference type="HOGENOM" id="CLU_012184_1_2_1"/>
<evidence type="ECO:0000256" key="3">
    <source>
        <dbReference type="SAM" id="MobiDB-lite"/>
    </source>
</evidence>
<feature type="domain" description="Peptidase C1A papain C-terminal" evidence="5">
    <location>
        <begin position="113"/>
        <end position="331"/>
    </location>
</feature>
<dbReference type="InterPro" id="IPR038765">
    <property type="entry name" value="Papain-like_cys_pep_sf"/>
</dbReference>
<dbReference type="InterPro" id="IPR000668">
    <property type="entry name" value="Peptidase_C1A_C"/>
</dbReference>
<proteinExistence type="inferred from homology"/>
<evidence type="ECO:0000256" key="4">
    <source>
        <dbReference type="SAM" id="SignalP"/>
    </source>
</evidence>
<dbReference type="Pfam" id="PF08246">
    <property type="entry name" value="Inhibitor_I29"/>
    <property type="match status" value="1"/>
</dbReference>
<dbReference type="InterPro" id="IPR039417">
    <property type="entry name" value="Peptidase_C1A_papain-like"/>
</dbReference>
<name>G3VJ29_SARHA</name>
<evidence type="ECO:0000313" key="8">
    <source>
        <dbReference type="Proteomes" id="UP000007648"/>
    </source>
</evidence>
<dbReference type="eggNOG" id="KOG1543">
    <property type="taxonomic scope" value="Eukaryota"/>
</dbReference>
<reference evidence="7 8" key="1">
    <citation type="journal article" date="2011" name="Proc. Natl. Acad. Sci. U.S.A.">
        <title>Genetic diversity and population structure of the endangered marsupial Sarcophilus harrisii (Tasmanian devil).</title>
        <authorList>
            <person name="Miller W."/>
            <person name="Hayes V.M."/>
            <person name="Ratan A."/>
            <person name="Petersen D.C."/>
            <person name="Wittekindt N.E."/>
            <person name="Miller J."/>
            <person name="Walenz B."/>
            <person name="Knight J."/>
            <person name="Qi J."/>
            <person name="Zhao F."/>
            <person name="Wang Q."/>
            <person name="Bedoya-Reina O.C."/>
            <person name="Katiyar N."/>
            <person name="Tomsho L.P."/>
            <person name="Kasson L.M."/>
            <person name="Hardie R.A."/>
            <person name="Woodbridge P."/>
            <person name="Tindall E.A."/>
            <person name="Bertelsen M.F."/>
            <person name="Dixon D."/>
            <person name="Pyecroft S."/>
            <person name="Helgen K.M."/>
            <person name="Lesk A.M."/>
            <person name="Pringle T.H."/>
            <person name="Patterson N."/>
            <person name="Zhang Y."/>
            <person name="Kreiss A."/>
            <person name="Woods G.M."/>
            <person name="Jones M.E."/>
            <person name="Schuster S.C."/>
        </authorList>
    </citation>
    <scope>NUCLEOTIDE SEQUENCE [LARGE SCALE GENOMIC DNA]</scope>
</reference>
<evidence type="ECO:0008006" key="9">
    <source>
        <dbReference type="Google" id="ProtNLM"/>
    </source>
</evidence>
<sequence>MRLSLCLVSLFLGLSYCLPTRNTKLDTEWELFKSTHGRNYTKEEDTFRRKVWEQNLKLIEEHNHQYKVGKQSYYLEMNAFGDKTDEEINVLMSRPITQRTRRHTKTQGYSPSLKPTVDEKKIPWKNFRTSLFQMGRRTVSQAQTSAQGPWGKNLAGRSDMSQKKRPSLGLCHLPQRHRFLGGGSLEAALVSVQSNNYFKYGHRPEGVGCDSPLCGGAPGLDTPWQALIEAVATVGPLSVAMHATQSFRFYRGGFFSDPSCDPNLLNHAVVLIGYGEEESNNNLMKLEENSCRKYWIIKNSFGEAWGENGYMRLARTGNNHCGIASDSVYPVV</sequence>
<dbReference type="InterPro" id="IPR025660">
    <property type="entry name" value="Pept_his_AS"/>
</dbReference>
<feature type="signal peptide" evidence="4">
    <location>
        <begin position="1"/>
        <end position="17"/>
    </location>
</feature>
<dbReference type="Proteomes" id="UP000007648">
    <property type="component" value="Unassembled WGS sequence"/>
</dbReference>
<dbReference type="FunFam" id="3.90.70.10:FF:000332">
    <property type="entry name" value="Cathepsin L1"/>
    <property type="match status" value="1"/>
</dbReference>
<feature type="chain" id="PRO_5029660919" description="Cathepsin propeptide inhibitor domain-containing protein" evidence="4">
    <location>
        <begin position="18"/>
        <end position="332"/>
    </location>
</feature>